<dbReference type="SUPFAM" id="SSF56112">
    <property type="entry name" value="Protein kinase-like (PK-like)"/>
    <property type="match status" value="1"/>
</dbReference>
<dbReference type="InterPro" id="IPR008271">
    <property type="entry name" value="Ser/Thr_kinase_AS"/>
</dbReference>
<dbReference type="Gene3D" id="1.10.510.10">
    <property type="entry name" value="Transferase(Phosphotransferase) domain 1"/>
    <property type="match status" value="1"/>
</dbReference>
<feature type="domain" description="Protein kinase" evidence="5">
    <location>
        <begin position="30"/>
        <end position="225"/>
    </location>
</feature>
<name>A0ABQ9FG72_TEGGR</name>
<keyword evidence="7" id="KW-1185">Reference proteome</keyword>
<dbReference type="PROSITE" id="PS50011">
    <property type="entry name" value="PROTEIN_KINASE_DOM"/>
    <property type="match status" value="1"/>
</dbReference>
<evidence type="ECO:0000313" key="6">
    <source>
        <dbReference type="EMBL" id="KAJ8314862.1"/>
    </source>
</evidence>
<dbReference type="PROSITE" id="PS00108">
    <property type="entry name" value="PROTEIN_KINASE_ST"/>
    <property type="match status" value="1"/>
</dbReference>
<comment type="similarity">
    <text evidence="4">Belongs to the protein kinase superfamily.</text>
</comment>
<keyword evidence="4" id="KW-0723">Serine/threonine-protein kinase</keyword>
<dbReference type="EMBL" id="JARBDR010000337">
    <property type="protein sequence ID" value="KAJ8314862.1"/>
    <property type="molecule type" value="Genomic_DNA"/>
</dbReference>
<organism evidence="6 7">
    <name type="scientific">Tegillarca granosa</name>
    <name type="common">Malaysian cockle</name>
    <name type="synonym">Anadara granosa</name>
    <dbReference type="NCBI Taxonomy" id="220873"/>
    <lineage>
        <taxon>Eukaryota</taxon>
        <taxon>Metazoa</taxon>
        <taxon>Spiralia</taxon>
        <taxon>Lophotrochozoa</taxon>
        <taxon>Mollusca</taxon>
        <taxon>Bivalvia</taxon>
        <taxon>Autobranchia</taxon>
        <taxon>Pteriomorphia</taxon>
        <taxon>Arcoida</taxon>
        <taxon>Arcoidea</taxon>
        <taxon>Arcidae</taxon>
        <taxon>Tegillarca</taxon>
    </lineage>
</organism>
<keyword evidence="4" id="KW-0808">Transferase</keyword>
<evidence type="ECO:0000256" key="1">
    <source>
        <dbReference type="ARBA" id="ARBA00022741"/>
    </source>
</evidence>
<protein>
    <recommendedName>
        <fullName evidence="5">Protein kinase domain-containing protein</fullName>
    </recommendedName>
</protein>
<dbReference type="InterPro" id="IPR017441">
    <property type="entry name" value="Protein_kinase_ATP_BS"/>
</dbReference>
<evidence type="ECO:0000256" key="3">
    <source>
        <dbReference type="PROSITE-ProRule" id="PRU10141"/>
    </source>
</evidence>
<keyword evidence="1 3" id="KW-0547">Nucleotide-binding</keyword>
<evidence type="ECO:0000313" key="7">
    <source>
        <dbReference type="Proteomes" id="UP001217089"/>
    </source>
</evidence>
<sequence>MATPANRRGGEEKSVPHIRITDEKYLWDNYEEGELIGQGTFGKVFKVRHKETGVDWAMKVINKEKAGGQGIKLLEREVTILKRVQHENIIALNEVYESPKRMYLMMEYCEGGELKDGLDKSIYTESETLTIVRKLASAIKYLHKLDIVHRDLKLENILLSQNPDDPDDKLHIKVTDFGLSVVKGGVGHDNMMQDFCGTPIYMCKYKLVDLWMKVYLEILKQPNMV</sequence>
<keyword evidence="4" id="KW-0418">Kinase</keyword>
<dbReference type="PROSITE" id="PS00107">
    <property type="entry name" value="PROTEIN_KINASE_ATP"/>
    <property type="match status" value="1"/>
</dbReference>
<evidence type="ECO:0000256" key="2">
    <source>
        <dbReference type="ARBA" id="ARBA00022840"/>
    </source>
</evidence>
<proteinExistence type="inferred from homology"/>
<dbReference type="PANTHER" id="PTHR24347">
    <property type="entry name" value="SERINE/THREONINE-PROTEIN KINASE"/>
    <property type="match status" value="1"/>
</dbReference>
<dbReference type="InterPro" id="IPR011009">
    <property type="entry name" value="Kinase-like_dom_sf"/>
</dbReference>
<dbReference type="InterPro" id="IPR000719">
    <property type="entry name" value="Prot_kinase_dom"/>
</dbReference>
<gene>
    <name evidence="6" type="ORF">KUTeg_007012</name>
</gene>
<reference evidence="6 7" key="1">
    <citation type="submission" date="2022-12" db="EMBL/GenBank/DDBJ databases">
        <title>Chromosome-level genome of Tegillarca granosa.</title>
        <authorList>
            <person name="Kim J."/>
        </authorList>
    </citation>
    <scope>NUCLEOTIDE SEQUENCE [LARGE SCALE GENOMIC DNA]</scope>
    <source>
        <strain evidence="6">Teg-2019</strain>
        <tissue evidence="6">Adductor muscle</tissue>
    </source>
</reference>
<feature type="binding site" evidence="3">
    <location>
        <position position="59"/>
    </location>
    <ligand>
        <name>ATP</name>
        <dbReference type="ChEBI" id="CHEBI:30616"/>
    </ligand>
</feature>
<comment type="caution">
    <text evidence="6">The sequence shown here is derived from an EMBL/GenBank/DDBJ whole genome shotgun (WGS) entry which is preliminary data.</text>
</comment>
<dbReference type="Pfam" id="PF00069">
    <property type="entry name" value="Pkinase"/>
    <property type="match status" value="1"/>
</dbReference>
<accession>A0ABQ9FG72</accession>
<dbReference type="SMART" id="SM00220">
    <property type="entry name" value="S_TKc"/>
    <property type="match status" value="1"/>
</dbReference>
<evidence type="ECO:0000259" key="5">
    <source>
        <dbReference type="PROSITE" id="PS50011"/>
    </source>
</evidence>
<dbReference type="Proteomes" id="UP001217089">
    <property type="component" value="Unassembled WGS sequence"/>
</dbReference>
<evidence type="ECO:0000256" key="4">
    <source>
        <dbReference type="RuleBase" id="RU000304"/>
    </source>
</evidence>
<keyword evidence="2 3" id="KW-0067">ATP-binding</keyword>